<evidence type="ECO:0000259" key="13">
    <source>
        <dbReference type="Pfam" id="PF19236"/>
    </source>
</evidence>
<dbReference type="PRINTS" id="PR01857">
    <property type="entry name" value="ADAMTSFAMILY"/>
</dbReference>
<comment type="similarity">
    <text evidence="3">Belongs to the NC2 beta/DR1 family.</text>
</comment>
<dbReference type="InterPro" id="IPR050439">
    <property type="entry name" value="ADAMTS_ADAMTS-like"/>
</dbReference>
<dbReference type="Gene3D" id="2.20.100.10">
    <property type="entry name" value="Thrombospondin type-1 (TSP1) repeat"/>
    <property type="match status" value="2"/>
</dbReference>
<dbReference type="PROSITE" id="PS50092">
    <property type="entry name" value="TSP1"/>
    <property type="match status" value="3"/>
</dbReference>
<dbReference type="InterPro" id="IPR009072">
    <property type="entry name" value="Histone-fold"/>
</dbReference>
<dbReference type="Gene3D" id="1.10.20.10">
    <property type="entry name" value="Histone, subunit A"/>
    <property type="match status" value="1"/>
</dbReference>
<evidence type="ECO:0000313" key="15">
    <source>
        <dbReference type="Proteomes" id="UP000014500"/>
    </source>
</evidence>
<dbReference type="GO" id="GO:0005634">
    <property type="term" value="C:nucleus"/>
    <property type="evidence" value="ECO:0007669"/>
    <property type="project" value="UniProtKB-SubCell"/>
</dbReference>
<keyword evidence="6 10" id="KW-1015">Disulfide bond</keyword>
<dbReference type="InterPro" id="IPR000884">
    <property type="entry name" value="TSP1_rpt"/>
</dbReference>
<reference evidence="15" key="1">
    <citation type="submission" date="2011-05" db="EMBL/GenBank/DDBJ databases">
        <authorList>
            <person name="Richards S.R."/>
            <person name="Qu J."/>
            <person name="Jiang H."/>
            <person name="Jhangiani S.N."/>
            <person name="Agravi P."/>
            <person name="Goodspeed R."/>
            <person name="Gross S."/>
            <person name="Mandapat C."/>
            <person name="Jackson L."/>
            <person name="Mathew T."/>
            <person name="Pu L."/>
            <person name="Thornton R."/>
            <person name="Saada N."/>
            <person name="Wilczek-Boney K.B."/>
            <person name="Lee S."/>
            <person name="Kovar C."/>
            <person name="Wu Y."/>
            <person name="Scherer S.E."/>
            <person name="Worley K.C."/>
            <person name="Muzny D.M."/>
            <person name="Gibbs R."/>
        </authorList>
    </citation>
    <scope>NUCLEOTIDE SEQUENCE</scope>
    <source>
        <strain evidence="15">Brora</strain>
    </source>
</reference>
<keyword evidence="7" id="KW-0539">Nucleus</keyword>
<dbReference type="Pfam" id="PF19236">
    <property type="entry name" value="ADAMTS_CR_3"/>
    <property type="match status" value="1"/>
</dbReference>
<evidence type="ECO:0000256" key="3">
    <source>
        <dbReference type="ARBA" id="ARBA00009245"/>
    </source>
</evidence>
<evidence type="ECO:0000259" key="12">
    <source>
        <dbReference type="Pfam" id="PF05986"/>
    </source>
</evidence>
<sequence length="740" mass="83885">MAEADDDLTIPRAAMNKMIKELLPNTRVANDARELILNCCTEFIHLISSEANEICNKQQKKTINADHVLAALESLGFGSYRHEAEAVLKDCKAVAAKKRRQSTRLENLGIPEEELLRQQQELFAKARQEQAEMEQQEIYRMQMAAQEQQQFLQWTSWTSCTRTCGTGIRFRQRFCVEKRFEIIISKKCKGVVKEYELCNLHRCPHGSLDFRSHQCSKISTNLDFPLNLYKWVQITEIFRKDVTCSLICQTFDKDPVDVRVFSSVVMDSTPCLGKSGMCIDSECVPVGCDNQLGSNLELDRCGICGGDGTRCFEVKNRFEKFDLPEGLYSVVKLPIGAGNIQIIKTPDNNTNLVISNIFGGTIFSGLSRSFLLNGEEHEIGSTVIFYSHRHSLDSVTLLIKESQNTSVDVMVLVNKNNSYCNISYSFMSPLPNSTSIQIPLIELSLPTNPYQPFEIEFEFEDDLTTSTQFFKSTISPTPISYTWRTLGLIYCSSTCSTGITYPLAQCYDGSVLVNDSFCDQQLKPKIDPKLCYGRECNARWVPSAWGPCSTSCGNGTQHRFVHCWKILALGLDSTVNKELCDDQLRPLDTRVCYSEPCISQWLVTEWSRCKCGVKTREVRCLKGNCSILERPLISQFCDAPICSWKLGNWTECTDICGSRTRDITCQMANTTFRDVDTCGNESRPLTRELCSRTSGYCAPTWISQMWTKVFSNSNHYELFISLEHYSVLRYVVPALNLELK</sequence>
<evidence type="ECO:0000256" key="10">
    <source>
        <dbReference type="PIRSR" id="PIRSR613273-3"/>
    </source>
</evidence>
<dbReference type="PhylomeDB" id="T1IW65"/>
<dbReference type="OMA" id="SPCERQW"/>
<dbReference type="InterPro" id="IPR010294">
    <property type="entry name" value="ADAMTS_spacer1"/>
</dbReference>
<evidence type="ECO:0000256" key="6">
    <source>
        <dbReference type="ARBA" id="ARBA00023157"/>
    </source>
</evidence>
<dbReference type="InterPro" id="IPR003958">
    <property type="entry name" value="CBFA_NFYB_domain"/>
</dbReference>
<dbReference type="Pfam" id="PF05986">
    <property type="entry name" value="ADAMTS_spacer1"/>
    <property type="match status" value="1"/>
</dbReference>
<feature type="domain" description="ADAMTS/ADAMTS-like Spacer 1" evidence="12">
    <location>
        <begin position="314"/>
        <end position="429"/>
    </location>
</feature>
<proteinExistence type="inferred from homology"/>
<dbReference type="SUPFAM" id="SSF82895">
    <property type="entry name" value="TSP-1 type 1 repeat"/>
    <property type="match status" value="2"/>
</dbReference>
<dbReference type="InterPro" id="IPR036383">
    <property type="entry name" value="TSP1_rpt_sf"/>
</dbReference>
<evidence type="ECO:0000256" key="9">
    <source>
        <dbReference type="ARBA" id="ARBA00032651"/>
    </source>
</evidence>
<dbReference type="FunFam" id="1.10.20.10:FF:000019">
    <property type="entry name" value="Negative cofactor 2 beta"/>
    <property type="match status" value="1"/>
</dbReference>
<dbReference type="Gene3D" id="2.60.120.830">
    <property type="match status" value="1"/>
</dbReference>
<dbReference type="STRING" id="126957.T1IW65"/>
<evidence type="ECO:0000256" key="5">
    <source>
        <dbReference type="ARBA" id="ARBA00022525"/>
    </source>
</evidence>
<dbReference type="SUPFAM" id="SSF47113">
    <property type="entry name" value="Histone-fold"/>
    <property type="match status" value="1"/>
</dbReference>
<dbReference type="eggNOG" id="KOG3538">
    <property type="taxonomic scope" value="Eukaryota"/>
</dbReference>
<evidence type="ECO:0000256" key="7">
    <source>
        <dbReference type="ARBA" id="ARBA00023242"/>
    </source>
</evidence>
<dbReference type="Pfam" id="PF00808">
    <property type="entry name" value="CBFD_NFYB_HMF"/>
    <property type="match status" value="1"/>
</dbReference>
<dbReference type="EMBL" id="JH431608">
    <property type="status" value="NOT_ANNOTATED_CDS"/>
    <property type="molecule type" value="Genomic_DNA"/>
</dbReference>
<feature type="disulfide bond" evidence="10">
    <location>
        <begin position="175"/>
        <end position="188"/>
    </location>
</feature>
<evidence type="ECO:0000313" key="14">
    <source>
        <dbReference type="EnsemblMetazoa" id="SMAR005427-PA"/>
    </source>
</evidence>
<dbReference type="PANTHER" id="PTHR13723">
    <property type="entry name" value="ADAMTS A DISINTEGRIN AND METALLOPROTEASE WITH THROMBOSPONDIN MOTIFS PROTEASE"/>
    <property type="match status" value="1"/>
</dbReference>
<dbReference type="Proteomes" id="UP000014500">
    <property type="component" value="Unassembled WGS sequence"/>
</dbReference>
<keyword evidence="15" id="KW-1185">Reference proteome</keyword>
<evidence type="ECO:0000256" key="2">
    <source>
        <dbReference type="ARBA" id="ARBA00004613"/>
    </source>
</evidence>
<dbReference type="PANTHER" id="PTHR13723:SF281">
    <property type="entry name" value="PAPILIN"/>
    <property type="match status" value="1"/>
</dbReference>
<accession>T1IW65</accession>
<evidence type="ECO:0000259" key="11">
    <source>
        <dbReference type="Pfam" id="PF00808"/>
    </source>
</evidence>
<dbReference type="GO" id="GO:0030198">
    <property type="term" value="P:extracellular matrix organization"/>
    <property type="evidence" value="ECO:0007669"/>
    <property type="project" value="InterPro"/>
</dbReference>
<protein>
    <recommendedName>
        <fullName evidence="4">Protein Dr1</fullName>
    </recommendedName>
    <alternativeName>
        <fullName evidence="9">Down-regulator of transcription 1</fullName>
    </alternativeName>
    <alternativeName>
        <fullName evidence="8">Negative cofactor 2-beta</fullName>
    </alternativeName>
</protein>
<dbReference type="eggNOG" id="KOG0871">
    <property type="taxonomic scope" value="Eukaryota"/>
</dbReference>
<feature type="disulfide bond" evidence="10">
    <location>
        <begin position="164"/>
        <end position="203"/>
    </location>
</feature>
<reference evidence="14" key="2">
    <citation type="submission" date="2015-02" db="UniProtKB">
        <authorList>
            <consortium name="EnsemblMetazoa"/>
        </authorList>
    </citation>
    <scope>IDENTIFICATION</scope>
</reference>
<dbReference type="HOGENOM" id="CLU_375236_0_0_1"/>
<evidence type="ECO:0000256" key="8">
    <source>
        <dbReference type="ARBA" id="ARBA00030451"/>
    </source>
</evidence>
<comment type="subcellular location">
    <subcellularLocation>
        <location evidence="1">Nucleus</location>
    </subcellularLocation>
    <subcellularLocation>
        <location evidence="2">Secreted</location>
    </subcellularLocation>
</comment>
<dbReference type="Pfam" id="PF19030">
    <property type="entry name" value="TSP1_ADAMTS"/>
    <property type="match status" value="2"/>
</dbReference>
<evidence type="ECO:0000256" key="1">
    <source>
        <dbReference type="ARBA" id="ARBA00004123"/>
    </source>
</evidence>
<dbReference type="GO" id="GO:0004222">
    <property type="term" value="F:metalloendopeptidase activity"/>
    <property type="evidence" value="ECO:0007669"/>
    <property type="project" value="TreeGrafter"/>
</dbReference>
<dbReference type="GO" id="GO:0031012">
    <property type="term" value="C:extracellular matrix"/>
    <property type="evidence" value="ECO:0007669"/>
    <property type="project" value="TreeGrafter"/>
</dbReference>
<dbReference type="CDD" id="cd22905">
    <property type="entry name" value="HFD_Dr1"/>
    <property type="match status" value="1"/>
</dbReference>
<dbReference type="GO" id="GO:0005576">
    <property type="term" value="C:extracellular region"/>
    <property type="evidence" value="ECO:0007669"/>
    <property type="project" value="UniProtKB-SubCell"/>
</dbReference>
<feature type="domain" description="Transcription factor CBF/NF-Y/archaeal histone" evidence="11">
    <location>
        <begin position="9"/>
        <end position="72"/>
    </location>
</feature>
<dbReference type="InterPro" id="IPR013273">
    <property type="entry name" value="ADAMTS/ADAMTS-like"/>
</dbReference>
<dbReference type="EnsemblMetazoa" id="SMAR005427-RA">
    <property type="protein sequence ID" value="SMAR005427-PA"/>
    <property type="gene ID" value="SMAR005427"/>
</dbReference>
<dbReference type="SMART" id="SM00209">
    <property type="entry name" value="TSP1"/>
    <property type="match status" value="4"/>
</dbReference>
<evidence type="ECO:0000256" key="4">
    <source>
        <dbReference type="ARBA" id="ARBA00018742"/>
    </source>
</evidence>
<feature type="disulfide bond" evidence="10">
    <location>
        <begin position="160"/>
        <end position="198"/>
    </location>
</feature>
<keyword evidence="5" id="KW-0964">Secreted</keyword>
<organism evidence="14 15">
    <name type="scientific">Strigamia maritima</name>
    <name type="common">European centipede</name>
    <name type="synonym">Geophilus maritimus</name>
    <dbReference type="NCBI Taxonomy" id="126957"/>
    <lineage>
        <taxon>Eukaryota</taxon>
        <taxon>Metazoa</taxon>
        <taxon>Ecdysozoa</taxon>
        <taxon>Arthropoda</taxon>
        <taxon>Myriapoda</taxon>
        <taxon>Chilopoda</taxon>
        <taxon>Pleurostigmophora</taxon>
        <taxon>Geophilomorpha</taxon>
        <taxon>Linotaeniidae</taxon>
        <taxon>Strigamia</taxon>
    </lineage>
</organism>
<dbReference type="GO" id="GO:0046982">
    <property type="term" value="F:protein heterodimerization activity"/>
    <property type="evidence" value="ECO:0007669"/>
    <property type="project" value="InterPro"/>
</dbReference>
<feature type="domain" description="ADAMTS/ADAMTS-like cysteine-rich" evidence="13">
    <location>
        <begin position="209"/>
        <end position="311"/>
    </location>
</feature>
<dbReference type="InterPro" id="IPR045371">
    <property type="entry name" value="ADAMTS_CR_3"/>
</dbReference>
<dbReference type="AlphaFoldDB" id="T1IW65"/>
<name>T1IW65_STRMM</name>
<dbReference type="GO" id="GO:0006508">
    <property type="term" value="P:proteolysis"/>
    <property type="evidence" value="ECO:0007669"/>
    <property type="project" value="TreeGrafter"/>
</dbReference>
<dbReference type="Pfam" id="PF00090">
    <property type="entry name" value="TSP_1"/>
    <property type="match status" value="1"/>
</dbReference>